<dbReference type="Pfam" id="PF00344">
    <property type="entry name" value="SecY"/>
    <property type="match status" value="1"/>
</dbReference>
<reference evidence="2" key="1">
    <citation type="submission" date="2017-02" db="EMBL/GenBank/DDBJ databases">
        <title>Delving into the versatile metabolic prowess of the omnipresent phylum Bacteroidetes.</title>
        <authorList>
            <person name="Nobu M.K."/>
            <person name="Mei R."/>
            <person name="Narihiro T."/>
            <person name="Kuroda K."/>
            <person name="Liu W.-T."/>
        </authorList>
    </citation>
    <scope>NUCLEOTIDE SEQUENCE</scope>
    <source>
        <strain evidence="2">ADurb.Bin160</strain>
    </source>
</reference>
<accession>A0A1V5ZP28</accession>
<evidence type="ECO:0000313" key="2">
    <source>
        <dbReference type="EMBL" id="OQB41772.1"/>
    </source>
</evidence>
<feature type="transmembrane region" description="Helical" evidence="1">
    <location>
        <begin position="6"/>
        <end position="23"/>
    </location>
</feature>
<name>A0A1V5ZP28_9BACT</name>
<feature type="transmembrane region" description="Helical" evidence="1">
    <location>
        <begin position="44"/>
        <end position="67"/>
    </location>
</feature>
<comment type="caution">
    <text evidence="2">The sequence shown here is derived from an EMBL/GenBank/DDBJ whole genome shotgun (WGS) entry which is preliminary data.</text>
</comment>
<dbReference type="GO" id="GO:0015031">
    <property type="term" value="P:protein transport"/>
    <property type="evidence" value="ECO:0007669"/>
    <property type="project" value="InterPro"/>
</dbReference>
<dbReference type="Gene3D" id="1.10.3370.10">
    <property type="entry name" value="SecY subunit domain"/>
    <property type="match status" value="1"/>
</dbReference>
<sequence>MFIFMIVLILGLIILSIFILKSTKEVPIIYARKGKIQESSILPLPMNPVGMIPIIFSMAFVSFPYLVGKMIVQFQPMNTKLVSMANRVEANLNIYSQQPSMLSIIFYFILIIIFTFFYTLITFSPDRMADDIQKK</sequence>
<dbReference type="Proteomes" id="UP000485621">
    <property type="component" value="Unassembled WGS sequence"/>
</dbReference>
<dbReference type="InterPro" id="IPR023201">
    <property type="entry name" value="SecY_dom_sf"/>
</dbReference>
<dbReference type="AlphaFoldDB" id="A0A1V5ZP28"/>
<dbReference type="EMBL" id="MWDB01000011">
    <property type="protein sequence ID" value="OQB41772.1"/>
    <property type="molecule type" value="Genomic_DNA"/>
</dbReference>
<gene>
    <name evidence="2" type="ORF">BWY04_00664</name>
</gene>
<protein>
    <submittedName>
        <fullName evidence="2">Preprotein translocase subunit SecY</fullName>
    </submittedName>
</protein>
<proteinExistence type="predicted"/>
<feature type="transmembrane region" description="Helical" evidence="1">
    <location>
        <begin position="104"/>
        <end position="125"/>
    </location>
</feature>
<evidence type="ECO:0000256" key="1">
    <source>
        <dbReference type="SAM" id="Phobius"/>
    </source>
</evidence>
<dbReference type="SUPFAM" id="SSF103491">
    <property type="entry name" value="Preprotein translocase SecY subunit"/>
    <property type="match status" value="1"/>
</dbReference>
<dbReference type="InterPro" id="IPR002208">
    <property type="entry name" value="SecY/SEC61-alpha"/>
</dbReference>
<keyword evidence="1" id="KW-0472">Membrane</keyword>
<keyword evidence="1" id="KW-0812">Transmembrane</keyword>
<keyword evidence="1" id="KW-1133">Transmembrane helix</keyword>
<dbReference type="GO" id="GO:0016020">
    <property type="term" value="C:membrane"/>
    <property type="evidence" value="ECO:0007669"/>
    <property type="project" value="InterPro"/>
</dbReference>
<organism evidence="2">
    <name type="scientific">candidate division CPR1 bacterium ADurb.Bin160</name>
    <dbReference type="NCBI Taxonomy" id="1852826"/>
    <lineage>
        <taxon>Bacteria</taxon>
        <taxon>candidate division CPR1</taxon>
    </lineage>
</organism>